<dbReference type="AlphaFoldDB" id="A0A4R8LMS7"/>
<feature type="domain" description="Ribosome-associated protein quality control protein P2 RNA-binding" evidence="2">
    <location>
        <begin position="82"/>
        <end position="158"/>
    </location>
</feature>
<name>A0A4R8LMS7_9BACL</name>
<dbReference type="GO" id="GO:0003723">
    <property type="term" value="F:RNA binding"/>
    <property type="evidence" value="ECO:0007669"/>
    <property type="project" value="UniProtKB-KW"/>
</dbReference>
<dbReference type="SUPFAM" id="SSF55174">
    <property type="entry name" value="Alpha-L RNA-binding motif"/>
    <property type="match status" value="1"/>
</dbReference>
<evidence type="ECO:0000313" key="3">
    <source>
        <dbReference type="EMBL" id="TDY46640.1"/>
    </source>
</evidence>
<dbReference type="CDD" id="cd00165">
    <property type="entry name" value="S4"/>
    <property type="match status" value="1"/>
</dbReference>
<dbReference type="EMBL" id="SORF01000006">
    <property type="protein sequence ID" value="TDY46640.1"/>
    <property type="molecule type" value="Genomic_DNA"/>
</dbReference>
<dbReference type="InterPro" id="IPR040591">
    <property type="entry name" value="RqcP2_RBD"/>
</dbReference>
<dbReference type="InterPro" id="IPR012677">
    <property type="entry name" value="Nucleotide-bd_a/b_plait_sf"/>
</dbReference>
<accession>A0A4R8LMS7</accession>
<protein>
    <submittedName>
        <fullName evidence="3">RNA-binding protein YlmH</fullName>
    </submittedName>
</protein>
<keyword evidence="4" id="KW-1185">Reference proteome</keyword>
<keyword evidence="1" id="KW-0694">RNA-binding</keyword>
<dbReference type="Proteomes" id="UP000294581">
    <property type="component" value="Unassembled WGS sequence"/>
</dbReference>
<evidence type="ECO:0000256" key="1">
    <source>
        <dbReference type="PROSITE-ProRule" id="PRU00182"/>
    </source>
</evidence>
<evidence type="ECO:0000259" key="2">
    <source>
        <dbReference type="Pfam" id="PF17774"/>
    </source>
</evidence>
<sequence length="259" mass="28956">MAAMGSGSWVREAERPFLRQVEDWTAHVHARGTWYLTDFLTPRERWIVESAARHAGLVTSDFGGYTDAERARMLLMPDDWHPETSDYDITCLSITTLEQPIRHRDVLGSVLGLGIQRKALGDISVFDQKQAYLFATSAMGSYLARELHRVGRSVVEVALMDELPQLLPPAYEEQDIFVMSPRIDAIVAQACHLSRANAQEHVARGHVSLNFAEAVARDEVRAGDILSVRGFGRIRVVEAVGTSRSGRIRMRIGILRSDT</sequence>
<dbReference type="RefSeq" id="WP_243835051.1">
    <property type="nucleotide sequence ID" value="NZ_BSUS01000001.1"/>
</dbReference>
<dbReference type="Gene3D" id="3.30.70.330">
    <property type="match status" value="1"/>
</dbReference>
<dbReference type="PROSITE" id="PS50889">
    <property type="entry name" value="S4"/>
    <property type="match status" value="1"/>
</dbReference>
<reference evidence="3 4" key="1">
    <citation type="submission" date="2019-03" db="EMBL/GenBank/DDBJ databases">
        <title>Genomic Encyclopedia of Type Strains, Phase IV (KMG-IV): sequencing the most valuable type-strain genomes for metagenomic binning, comparative biology and taxonomic classification.</title>
        <authorList>
            <person name="Goeker M."/>
        </authorList>
    </citation>
    <scope>NUCLEOTIDE SEQUENCE [LARGE SCALE GENOMIC DNA]</scope>
    <source>
        <strain evidence="3 4">DSM 17974</strain>
    </source>
</reference>
<organism evidence="3 4">
    <name type="scientific">Alicyclobacillus sacchari</name>
    <dbReference type="NCBI Taxonomy" id="392010"/>
    <lineage>
        <taxon>Bacteria</taxon>
        <taxon>Bacillati</taxon>
        <taxon>Bacillota</taxon>
        <taxon>Bacilli</taxon>
        <taxon>Bacillales</taxon>
        <taxon>Alicyclobacillaceae</taxon>
        <taxon>Alicyclobacillus</taxon>
    </lineage>
</organism>
<dbReference type="Gene3D" id="3.30.1370.160">
    <property type="match status" value="1"/>
</dbReference>
<dbReference type="InterPro" id="IPR036986">
    <property type="entry name" value="S4_RNA-bd_sf"/>
</dbReference>
<evidence type="ECO:0000313" key="4">
    <source>
        <dbReference type="Proteomes" id="UP000294581"/>
    </source>
</evidence>
<proteinExistence type="predicted"/>
<comment type="caution">
    <text evidence="3">The sequence shown here is derived from an EMBL/GenBank/DDBJ whole genome shotgun (WGS) entry which is preliminary data.</text>
</comment>
<dbReference type="Gene3D" id="3.10.290.10">
    <property type="entry name" value="RNA-binding S4 domain"/>
    <property type="match status" value="1"/>
</dbReference>
<gene>
    <name evidence="3" type="ORF">C7445_10666</name>
</gene>
<dbReference type="Pfam" id="PF17774">
    <property type="entry name" value="YlmH_RBD"/>
    <property type="match status" value="1"/>
</dbReference>